<gene>
    <name evidence="2" type="ORF">PGLA2088_LOCUS29737</name>
</gene>
<evidence type="ECO:0000313" key="3">
    <source>
        <dbReference type="Proteomes" id="UP000626109"/>
    </source>
</evidence>
<dbReference type="Proteomes" id="UP000626109">
    <property type="component" value="Unassembled WGS sequence"/>
</dbReference>
<dbReference type="EMBL" id="CAJNNW010028465">
    <property type="protein sequence ID" value="CAE8696220.1"/>
    <property type="molecule type" value="Genomic_DNA"/>
</dbReference>
<reference evidence="2" key="1">
    <citation type="submission" date="2021-02" db="EMBL/GenBank/DDBJ databases">
        <authorList>
            <person name="Dougan E. K."/>
            <person name="Rhodes N."/>
            <person name="Thang M."/>
            <person name="Chan C."/>
        </authorList>
    </citation>
    <scope>NUCLEOTIDE SEQUENCE</scope>
</reference>
<feature type="non-terminal residue" evidence="2">
    <location>
        <position position="1"/>
    </location>
</feature>
<proteinExistence type="predicted"/>
<dbReference type="AlphaFoldDB" id="A0A813K7M0"/>
<evidence type="ECO:0000313" key="2">
    <source>
        <dbReference type="EMBL" id="CAE8696220.1"/>
    </source>
</evidence>
<feature type="non-terminal residue" evidence="2">
    <location>
        <position position="85"/>
    </location>
</feature>
<name>A0A813K7M0_POLGL</name>
<accession>A0A813K7M0</accession>
<evidence type="ECO:0000256" key="1">
    <source>
        <dbReference type="SAM" id="MobiDB-lite"/>
    </source>
</evidence>
<protein>
    <submittedName>
        <fullName evidence="2">Uncharacterized protein</fullName>
    </submittedName>
</protein>
<organism evidence="2 3">
    <name type="scientific">Polarella glacialis</name>
    <name type="common">Dinoflagellate</name>
    <dbReference type="NCBI Taxonomy" id="89957"/>
    <lineage>
        <taxon>Eukaryota</taxon>
        <taxon>Sar</taxon>
        <taxon>Alveolata</taxon>
        <taxon>Dinophyceae</taxon>
        <taxon>Suessiales</taxon>
        <taxon>Suessiaceae</taxon>
        <taxon>Polarella</taxon>
    </lineage>
</organism>
<comment type="caution">
    <text evidence="2">The sequence shown here is derived from an EMBL/GenBank/DDBJ whole genome shotgun (WGS) entry which is preliminary data.</text>
</comment>
<feature type="region of interest" description="Disordered" evidence="1">
    <location>
        <begin position="1"/>
        <end position="30"/>
    </location>
</feature>
<sequence>GTDAMARQGKGGNDMGTDAIARQGHGGNDMDREYMQQMEAAKQRLPGVQDLDVTVLAFAQWLSEMKGRSNSSLQQMLAEMGIIRN</sequence>